<evidence type="ECO:0000313" key="4">
    <source>
        <dbReference type="Proteomes" id="UP001295684"/>
    </source>
</evidence>
<keyword evidence="1" id="KW-0175">Coiled coil</keyword>
<keyword evidence="4" id="KW-1185">Reference proteome</keyword>
<feature type="coiled-coil region" evidence="1">
    <location>
        <begin position="424"/>
        <end position="472"/>
    </location>
</feature>
<sequence>MNKKNSDQFSSRQAQVHSETACLSVNNFKPVLQSSYLRRSSKGTETEQNTKSFRGRNLSGLCIGNPKEAFNKTMRKMRRSEEIEATPTKDLRHRKTSKFLNKTSRSEQTFSEFYNLSKQKPKPTHLLLRPPTFHNTKISINKINLSRDLKKLSKLTPHKTFCAKYTENRGVERWRIGEEESVGSESLERIERSLAPLKYTSRLSKLQPTSSQTSLHSKNATSLHSKPRKSFPTPNFQNHTTTNIRASFQDRIEDTKNPIGTEIKDSDQEEELQMFEERLEAIKETGKLFEELSANKTSLRDLLYNLGDSLYSSRILLPSGNQEREKVNLEKEIAVTMRETLKKFSVKILKSLPQKELKDQEIQVNRNIEDQIKANKKLERQVEKYQFQERILEDKLLTLWKSIYSYKKNEVEFKERIYKMNEQIEDFTHKVDEKDKRLKELETLKNSLAVQIDQLEKDIFMSQMKLKELQRIVQIKDLIIQDQKQEIEDNFSSHDDLSDISKLNSVSSRKLKKKFDRSKTVRGIKSKKSKDKEDESYSRSESLPSQKGVKRQKTKIFNQSNFLRKSTMHPSNSIKMRQFQRRTTKKLSSKNQSGVFKNYQRGKTKVGFSLEESFSESQSNFSNSKRKESVGQTKIIVGDLNSQKGISKTTKKLPVKQKPTLSNFSEHKSISTPRSRSKKTSQKSLGLSTPREYVKSDISKEEVKATKTNKEHTSSKISPVKKLELQSRQNEDLIVPRAPIVFKEGFLKKSPKQPTSFANNHIPGECDCKGLCKFLKKNVKKVNNRTVMKINTQVMGSKCAI</sequence>
<protein>
    <submittedName>
        <fullName evidence="3">Uncharacterized protein</fullName>
    </submittedName>
</protein>
<comment type="caution">
    <text evidence="3">The sequence shown here is derived from an EMBL/GenBank/DDBJ whole genome shotgun (WGS) entry which is preliminary data.</text>
</comment>
<feature type="region of interest" description="Disordered" evidence="2">
    <location>
        <begin position="1"/>
        <end position="20"/>
    </location>
</feature>
<dbReference type="AlphaFoldDB" id="A0AAD1XFX7"/>
<proteinExistence type="predicted"/>
<feature type="compositionally biased region" description="Polar residues" evidence="2">
    <location>
        <begin position="659"/>
        <end position="674"/>
    </location>
</feature>
<feature type="compositionally biased region" description="Basic residues" evidence="2">
    <location>
        <begin position="517"/>
        <end position="529"/>
    </location>
</feature>
<feature type="compositionally biased region" description="Polar residues" evidence="2">
    <location>
        <begin position="203"/>
        <end position="224"/>
    </location>
</feature>
<feature type="coiled-coil region" evidence="1">
    <location>
        <begin position="361"/>
        <end position="395"/>
    </location>
</feature>
<dbReference type="Proteomes" id="UP001295684">
    <property type="component" value="Unassembled WGS sequence"/>
</dbReference>
<gene>
    <name evidence="3" type="ORF">ECRASSUSDP1_LOCUS11504</name>
</gene>
<feature type="compositionally biased region" description="Polar residues" evidence="2">
    <location>
        <begin position="555"/>
        <end position="575"/>
    </location>
</feature>
<feature type="compositionally biased region" description="Polar residues" evidence="2">
    <location>
        <begin position="232"/>
        <end position="246"/>
    </location>
</feature>
<organism evidence="3 4">
    <name type="scientific">Euplotes crassus</name>
    <dbReference type="NCBI Taxonomy" id="5936"/>
    <lineage>
        <taxon>Eukaryota</taxon>
        <taxon>Sar</taxon>
        <taxon>Alveolata</taxon>
        <taxon>Ciliophora</taxon>
        <taxon>Intramacronucleata</taxon>
        <taxon>Spirotrichea</taxon>
        <taxon>Hypotrichia</taxon>
        <taxon>Euplotida</taxon>
        <taxon>Euplotidae</taxon>
        <taxon>Moneuplotes</taxon>
    </lineage>
</organism>
<reference evidence="3" key="1">
    <citation type="submission" date="2023-07" db="EMBL/GenBank/DDBJ databases">
        <authorList>
            <consortium name="AG Swart"/>
            <person name="Singh M."/>
            <person name="Singh A."/>
            <person name="Seah K."/>
            <person name="Emmerich C."/>
        </authorList>
    </citation>
    <scope>NUCLEOTIDE SEQUENCE</scope>
    <source>
        <strain evidence="3">DP1</strain>
    </source>
</reference>
<evidence type="ECO:0000256" key="2">
    <source>
        <dbReference type="SAM" id="MobiDB-lite"/>
    </source>
</evidence>
<feature type="compositionally biased region" description="Basic residues" evidence="2">
    <location>
        <begin position="578"/>
        <end position="588"/>
    </location>
</feature>
<name>A0AAD1XFX7_EUPCR</name>
<evidence type="ECO:0000313" key="3">
    <source>
        <dbReference type="EMBL" id="CAI2370196.1"/>
    </source>
</evidence>
<feature type="region of interest" description="Disordered" evidence="2">
    <location>
        <begin position="38"/>
        <end position="58"/>
    </location>
</feature>
<accession>A0AAD1XFX7</accession>
<feature type="region of interest" description="Disordered" evidence="2">
    <location>
        <begin position="517"/>
        <end position="592"/>
    </location>
</feature>
<evidence type="ECO:0000256" key="1">
    <source>
        <dbReference type="SAM" id="Coils"/>
    </source>
</evidence>
<dbReference type="EMBL" id="CAMPGE010011360">
    <property type="protein sequence ID" value="CAI2370196.1"/>
    <property type="molecule type" value="Genomic_DNA"/>
</dbReference>
<feature type="region of interest" description="Disordered" evidence="2">
    <location>
        <begin position="647"/>
        <end position="691"/>
    </location>
</feature>
<feature type="region of interest" description="Disordered" evidence="2">
    <location>
        <begin position="203"/>
        <end position="246"/>
    </location>
</feature>
<feature type="compositionally biased region" description="Polar residues" evidence="2">
    <location>
        <begin position="7"/>
        <end position="20"/>
    </location>
</feature>